<evidence type="ECO:0000313" key="1">
    <source>
        <dbReference type="EMBL" id="CAJ74065.1"/>
    </source>
</evidence>
<dbReference type="AlphaFoldDB" id="Q1Q220"/>
<reference evidence="2 3" key="3">
    <citation type="submission" date="2020-02" db="EMBL/GenBank/DDBJ databases">
        <title>Newly sequenced genome of strain CSTR1 showed variability in Candidatus Kuenenia stuttgartiensis genomes.</title>
        <authorList>
            <person name="Ding C."/>
            <person name="Adrian L."/>
        </authorList>
    </citation>
    <scope>NUCLEOTIDE SEQUENCE [LARGE SCALE GENOMIC DNA]</scope>
    <source>
        <strain evidence="2 3">CSTR1</strain>
    </source>
</reference>
<gene>
    <name evidence="2" type="ORF">KsCSTR_17170</name>
    <name evidence="1" type="ORF">kuste3305</name>
</gene>
<dbReference type="Proteomes" id="UP000501926">
    <property type="component" value="Chromosome"/>
</dbReference>
<evidence type="ECO:0000313" key="2">
    <source>
        <dbReference type="EMBL" id="QII11096.1"/>
    </source>
</evidence>
<reference evidence="1" key="2">
    <citation type="submission" date="2006-01" db="EMBL/GenBank/DDBJ databases">
        <authorList>
            <person name="Genoscope"/>
        </authorList>
    </citation>
    <scope>NUCLEOTIDE SEQUENCE</scope>
</reference>
<proteinExistence type="predicted"/>
<sequence length="55" mass="6437">MAQQTDNSDLERSLKSLKCTQLFTYPIHFSAFLATLSTNKIRNEDSIYTFSFFYC</sequence>
<dbReference type="EMBL" id="CP049055">
    <property type="protein sequence ID" value="QII11096.1"/>
    <property type="molecule type" value="Genomic_DNA"/>
</dbReference>
<reference evidence="1" key="1">
    <citation type="journal article" date="2006" name="Nature">
        <title>Deciphering the evolution and metabolism of an anammox bacterium from a community genome.</title>
        <authorList>
            <person name="Strous M."/>
            <person name="Pelletier E."/>
            <person name="Mangenot S."/>
            <person name="Rattei T."/>
            <person name="Lehner A."/>
            <person name="Taylor M.W."/>
            <person name="Horn M."/>
            <person name="Daims H."/>
            <person name="Bartol-Mavel D."/>
            <person name="Wincker P."/>
            <person name="Barbe V."/>
            <person name="Fonknechten N."/>
            <person name="Vallenet D."/>
            <person name="Segurens B."/>
            <person name="Schenowitz-Truong C."/>
            <person name="Medigue C."/>
            <person name="Collingro A."/>
            <person name="Snel B."/>
            <person name="Dutilh B.E."/>
            <person name="OpDenCamp H.J.M."/>
            <person name="vanDerDrift C."/>
            <person name="Cirpus I."/>
            <person name="vanDePas-Schoonen K.T."/>
            <person name="Harhangi H.R."/>
            <person name="vanNiftrik L."/>
            <person name="Schmid M."/>
            <person name="Keltjens J."/>
            <person name="vanDeVossenberg J."/>
            <person name="Kartal B."/>
            <person name="Meier H."/>
            <person name="Frishman D."/>
            <person name="Huynen M.A."/>
            <person name="Mewes H."/>
            <person name="Weissenbach J."/>
            <person name="Jetten M.S.M."/>
            <person name="Wagner M."/>
            <person name="LePaslier D."/>
        </authorList>
    </citation>
    <scope>NUCLEOTIDE SEQUENCE</scope>
</reference>
<protein>
    <submittedName>
        <fullName evidence="1">Uncharacterized protein</fullName>
    </submittedName>
</protein>
<organism evidence="1">
    <name type="scientific">Kuenenia stuttgartiensis</name>
    <dbReference type="NCBI Taxonomy" id="174633"/>
    <lineage>
        <taxon>Bacteria</taxon>
        <taxon>Pseudomonadati</taxon>
        <taxon>Planctomycetota</taxon>
        <taxon>Candidatus Brocadiia</taxon>
        <taxon>Candidatus Brocadiales</taxon>
        <taxon>Candidatus Brocadiaceae</taxon>
        <taxon>Candidatus Kuenenia</taxon>
    </lineage>
</organism>
<evidence type="ECO:0000313" key="3">
    <source>
        <dbReference type="Proteomes" id="UP000501926"/>
    </source>
</evidence>
<dbReference type="EMBL" id="CT573071">
    <property type="protein sequence ID" value="CAJ74065.1"/>
    <property type="molecule type" value="Genomic_DNA"/>
</dbReference>
<name>Q1Q220_KUEST</name>
<accession>Q1Q220</accession>